<organism evidence="2 3">
    <name type="scientific">Puccinia graminis f. sp. tritici (strain CRL 75-36-700-3 / race SCCL)</name>
    <name type="common">Black stem rust fungus</name>
    <dbReference type="NCBI Taxonomy" id="418459"/>
    <lineage>
        <taxon>Eukaryota</taxon>
        <taxon>Fungi</taxon>
        <taxon>Dikarya</taxon>
        <taxon>Basidiomycota</taxon>
        <taxon>Pucciniomycotina</taxon>
        <taxon>Pucciniomycetes</taxon>
        <taxon>Pucciniales</taxon>
        <taxon>Pucciniaceae</taxon>
        <taxon>Puccinia</taxon>
    </lineage>
</organism>
<proteinExistence type="predicted"/>
<evidence type="ECO:0000256" key="1">
    <source>
        <dbReference type="SAM" id="MobiDB-lite"/>
    </source>
</evidence>
<accession>E3KD01</accession>
<dbReference type="EMBL" id="DS178281">
    <property type="protein sequence ID" value="EFP82068.1"/>
    <property type="molecule type" value="Genomic_DNA"/>
</dbReference>
<dbReference type="HOGENOM" id="CLU_1714197_0_0_1"/>
<dbReference type="RefSeq" id="XP_003326487.1">
    <property type="nucleotide sequence ID" value="XM_003326439.1"/>
</dbReference>
<dbReference type="OrthoDB" id="10549774at2759"/>
<protein>
    <submittedName>
        <fullName evidence="2">Uncharacterized protein</fullName>
    </submittedName>
</protein>
<dbReference type="AlphaFoldDB" id="E3KD01"/>
<sequence length="153" mass="16461">MSVPPTEGGHSSAVQWYYATASPSAIAGAKAPPPPISPLGIAVSKLLLFKAQRKKNQAASSHAGVLHSGTDVISLLWSGVASLMIGQVKGLRAVNGAKKIELNHNSMSHAHKYLKLWYGPPHYKKDSPTKHHATKRSMSMTRRLNGEKSTCAW</sequence>
<dbReference type="GeneID" id="10534437"/>
<dbReference type="VEuPathDB" id="FungiDB:PGTG_07465"/>
<dbReference type="Proteomes" id="UP000008783">
    <property type="component" value="Unassembled WGS sequence"/>
</dbReference>
<feature type="region of interest" description="Disordered" evidence="1">
    <location>
        <begin position="125"/>
        <end position="153"/>
    </location>
</feature>
<dbReference type="InParanoid" id="E3KD01"/>
<dbReference type="KEGG" id="pgr:PGTG_07465"/>
<name>E3KD01_PUCGT</name>
<gene>
    <name evidence="2" type="ORF">PGTG_07465</name>
</gene>
<evidence type="ECO:0000313" key="2">
    <source>
        <dbReference type="EMBL" id="EFP82068.1"/>
    </source>
</evidence>
<evidence type="ECO:0000313" key="3">
    <source>
        <dbReference type="Proteomes" id="UP000008783"/>
    </source>
</evidence>
<reference key="1">
    <citation type="submission" date="2007-01" db="EMBL/GenBank/DDBJ databases">
        <title>The Genome Sequence of Puccinia graminis f. sp. tritici Strain CRL 75-36-700-3.</title>
        <authorList>
            <consortium name="The Broad Institute Genome Sequencing Platform"/>
            <person name="Birren B."/>
            <person name="Lander E."/>
            <person name="Galagan J."/>
            <person name="Nusbaum C."/>
            <person name="Devon K."/>
            <person name="Cuomo C."/>
            <person name="Jaffe D."/>
            <person name="Butler J."/>
            <person name="Alvarez P."/>
            <person name="Gnerre S."/>
            <person name="Grabherr M."/>
            <person name="Mauceli E."/>
            <person name="Brockman W."/>
            <person name="Young S."/>
            <person name="LaButti K."/>
            <person name="Sykes S."/>
            <person name="DeCaprio D."/>
            <person name="Crawford M."/>
            <person name="Koehrsen M."/>
            <person name="Engels R."/>
            <person name="Montgomery P."/>
            <person name="Pearson M."/>
            <person name="Howarth C."/>
            <person name="Larson L."/>
            <person name="White J."/>
            <person name="Zeng Q."/>
            <person name="Kodira C."/>
            <person name="Yandava C."/>
            <person name="Alvarado L."/>
            <person name="O'Leary S."/>
            <person name="Szabo L."/>
            <person name="Dean R."/>
            <person name="Schein J."/>
        </authorList>
    </citation>
    <scope>NUCLEOTIDE SEQUENCE</scope>
    <source>
        <strain>CRL 75-36-700-3</strain>
    </source>
</reference>
<keyword evidence="3" id="KW-1185">Reference proteome</keyword>
<reference evidence="3" key="2">
    <citation type="journal article" date="2011" name="Proc. Natl. Acad. Sci. U.S.A.">
        <title>Obligate biotrophy features unraveled by the genomic analysis of rust fungi.</title>
        <authorList>
            <person name="Duplessis S."/>
            <person name="Cuomo C.A."/>
            <person name="Lin Y.-C."/>
            <person name="Aerts A."/>
            <person name="Tisserant E."/>
            <person name="Veneault-Fourrey C."/>
            <person name="Joly D.L."/>
            <person name="Hacquard S."/>
            <person name="Amselem J."/>
            <person name="Cantarel B.L."/>
            <person name="Chiu R."/>
            <person name="Coutinho P.M."/>
            <person name="Feau N."/>
            <person name="Field M."/>
            <person name="Frey P."/>
            <person name="Gelhaye E."/>
            <person name="Goldberg J."/>
            <person name="Grabherr M.G."/>
            <person name="Kodira C.D."/>
            <person name="Kohler A."/>
            <person name="Kuees U."/>
            <person name="Lindquist E.A."/>
            <person name="Lucas S.M."/>
            <person name="Mago R."/>
            <person name="Mauceli E."/>
            <person name="Morin E."/>
            <person name="Murat C."/>
            <person name="Pangilinan J.L."/>
            <person name="Park R."/>
            <person name="Pearson M."/>
            <person name="Quesneville H."/>
            <person name="Rouhier N."/>
            <person name="Sakthikumar S."/>
            <person name="Salamov A.A."/>
            <person name="Schmutz J."/>
            <person name="Selles B."/>
            <person name="Shapiro H."/>
            <person name="Tanguay P."/>
            <person name="Tuskan G.A."/>
            <person name="Henrissat B."/>
            <person name="Van de Peer Y."/>
            <person name="Rouze P."/>
            <person name="Ellis J.G."/>
            <person name="Dodds P.N."/>
            <person name="Schein J.E."/>
            <person name="Zhong S."/>
            <person name="Hamelin R.C."/>
            <person name="Grigoriev I.V."/>
            <person name="Szabo L.J."/>
            <person name="Martin F."/>
        </authorList>
    </citation>
    <scope>NUCLEOTIDE SEQUENCE [LARGE SCALE GENOMIC DNA]</scope>
    <source>
        <strain evidence="3">CRL 75-36-700-3 / race SCCL</strain>
    </source>
</reference>